<dbReference type="EMBL" id="LUGG01000043">
    <property type="protein sequence ID" value="OBZ65539.1"/>
    <property type="molecule type" value="Genomic_DNA"/>
</dbReference>
<feature type="region of interest" description="Disordered" evidence="1">
    <location>
        <begin position="51"/>
        <end position="100"/>
    </location>
</feature>
<proteinExistence type="predicted"/>
<keyword evidence="3" id="KW-1185">Reference proteome</keyword>
<evidence type="ECO:0000313" key="3">
    <source>
        <dbReference type="Proteomes" id="UP000092993"/>
    </source>
</evidence>
<feature type="compositionally biased region" description="Polar residues" evidence="1">
    <location>
        <begin position="77"/>
        <end position="100"/>
    </location>
</feature>
<comment type="caution">
    <text evidence="2">The sequence shown here is derived from an EMBL/GenBank/DDBJ whole genome shotgun (WGS) entry which is preliminary data.</text>
</comment>
<evidence type="ECO:0000256" key="1">
    <source>
        <dbReference type="SAM" id="MobiDB-lite"/>
    </source>
</evidence>
<evidence type="ECO:0000313" key="2">
    <source>
        <dbReference type="EMBL" id="OBZ65539.1"/>
    </source>
</evidence>
<accession>A0A1C7LNH3</accession>
<dbReference type="Proteomes" id="UP000092993">
    <property type="component" value="Unassembled WGS sequence"/>
</dbReference>
<dbReference type="AlphaFoldDB" id="A0A1C7LNH3"/>
<organism evidence="2 3">
    <name type="scientific">Grifola frondosa</name>
    <name type="common">Maitake</name>
    <name type="synonym">Polyporus frondosus</name>
    <dbReference type="NCBI Taxonomy" id="5627"/>
    <lineage>
        <taxon>Eukaryota</taxon>
        <taxon>Fungi</taxon>
        <taxon>Dikarya</taxon>
        <taxon>Basidiomycota</taxon>
        <taxon>Agaricomycotina</taxon>
        <taxon>Agaricomycetes</taxon>
        <taxon>Polyporales</taxon>
        <taxon>Grifolaceae</taxon>
        <taxon>Grifola</taxon>
    </lineage>
</organism>
<name>A0A1C7LNH3_GRIFR</name>
<protein>
    <submittedName>
        <fullName evidence="2">Uncharacterized protein</fullName>
    </submittedName>
</protein>
<sequence length="117" mass="12999">MAFLRGLFSPRVPVEGSPEPNIQLASAETRGVTRNFISWIRKSVRALVGHESQQPTLQSGPEIAMPESSDSKHLEQYHSQTGQQHNTPASCQWGSNSNCGKQMNWGTMGKHIVDQHF</sequence>
<gene>
    <name evidence="2" type="ORF">A0H81_14464</name>
</gene>
<reference evidence="2 3" key="1">
    <citation type="submission" date="2016-03" db="EMBL/GenBank/DDBJ databases">
        <title>Whole genome sequencing of Grifola frondosa 9006-11.</title>
        <authorList>
            <person name="Min B."/>
            <person name="Park H."/>
            <person name="Kim J.-G."/>
            <person name="Cho H."/>
            <person name="Oh Y.-L."/>
            <person name="Kong W.-S."/>
            <person name="Choi I.-G."/>
        </authorList>
    </citation>
    <scope>NUCLEOTIDE SEQUENCE [LARGE SCALE GENOMIC DNA]</scope>
    <source>
        <strain evidence="2 3">9006-11</strain>
    </source>
</reference>